<protein>
    <submittedName>
        <fullName evidence="1">Uncharacterized protein</fullName>
    </submittedName>
</protein>
<accession>A0ABU9K7N5</accession>
<dbReference type="RefSeq" id="WP_341982047.1">
    <property type="nucleotide sequence ID" value="NZ_JBBYAF010000011.1"/>
</dbReference>
<proteinExistence type="predicted"/>
<name>A0ABU9K7N5_9BACI</name>
<evidence type="ECO:0000313" key="2">
    <source>
        <dbReference type="Proteomes" id="UP001389717"/>
    </source>
</evidence>
<dbReference type="EMBL" id="JBBYAF010000011">
    <property type="protein sequence ID" value="MEL3972101.1"/>
    <property type="molecule type" value="Genomic_DNA"/>
</dbReference>
<organism evidence="1 2">
    <name type="scientific">Rossellomorea oryzaecorticis</name>
    <dbReference type="NCBI Taxonomy" id="1396505"/>
    <lineage>
        <taxon>Bacteria</taxon>
        <taxon>Bacillati</taxon>
        <taxon>Bacillota</taxon>
        <taxon>Bacilli</taxon>
        <taxon>Bacillales</taxon>
        <taxon>Bacillaceae</taxon>
        <taxon>Rossellomorea</taxon>
    </lineage>
</organism>
<comment type="caution">
    <text evidence="1">The sequence shown here is derived from an EMBL/GenBank/DDBJ whole genome shotgun (WGS) entry which is preliminary data.</text>
</comment>
<dbReference type="Proteomes" id="UP001389717">
    <property type="component" value="Unassembled WGS sequence"/>
</dbReference>
<sequence>MSSTNNSYKKSNLIISNQEELKKQELIDTLAGLLKKYANKNKLD</sequence>
<reference evidence="1 2" key="1">
    <citation type="submission" date="2024-04" db="EMBL/GenBank/DDBJ databases">
        <title>Bacillus oryzaecorticis sp. nov., a moderately halophilic bacterium isolated from rice husks.</title>
        <authorList>
            <person name="Zhu H.-S."/>
        </authorList>
    </citation>
    <scope>NUCLEOTIDE SEQUENCE [LARGE SCALE GENOMIC DNA]</scope>
    <source>
        <strain evidence="1 2">ZC255</strain>
    </source>
</reference>
<gene>
    <name evidence="1" type="ORF">AAEO50_07405</name>
</gene>
<evidence type="ECO:0000313" key="1">
    <source>
        <dbReference type="EMBL" id="MEL3972101.1"/>
    </source>
</evidence>
<keyword evidence="2" id="KW-1185">Reference proteome</keyword>